<feature type="region of interest" description="Disordered" evidence="1">
    <location>
        <begin position="1"/>
        <end position="41"/>
    </location>
</feature>
<dbReference type="AlphaFoldDB" id="A0A7J6VCS6"/>
<gene>
    <name evidence="2" type="ORF">FRX31_027497</name>
</gene>
<keyword evidence="3" id="KW-1185">Reference proteome</keyword>
<sequence>MPVDVNFSDAADQPVSSSPTSTDGWGELENHIPEEHDSDKDGWEDVQLLHEHKPAPIIKAKLLSLGRS</sequence>
<feature type="compositionally biased region" description="Polar residues" evidence="1">
    <location>
        <begin position="14"/>
        <end position="23"/>
    </location>
</feature>
<evidence type="ECO:0000313" key="3">
    <source>
        <dbReference type="Proteomes" id="UP000554482"/>
    </source>
</evidence>
<dbReference type="EMBL" id="JABWDY010034143">
    <property type="protein sequence ID" value="KAF5182919.1"/>
    <property type="molecule type" value="Genomic_DNA"/>
</dbReference>
<name>A0A7J6VCS6_THATH</name>
<evidence type="ECO:0000256" key="1">
    <source>
        <dbReference type="SAM" id="MobiDB-lite"/>
    </source>
</evidence>
<dbReference type="Proteomes" id="UP000554482">
    <property type="component" value="Unassembled WGS sequence"/>
</dbReference>
<protein>
    <submittedName>
        <fullName evidence="2">Uncharacterized protein</fullName>
    </submittedName>
</protein>
<feature type="compositionally biased region" description="Basic and acidic residues" evidence="1">
    <location>
        <begin position="28"/>
        <end position="41"/>
    </location>
</feature>
<organism evidence="2 3">
    <name type="scientific">Thalictrum thalictroides</name>
    <name type="common">Rue-anemone</name>
    <name type="synonym">Anemone thalictroides</name>
    <dbReference type="NCBI Taxonomy" id="46969"/>
    <lineage>
        <taxon>Eukaryota</taxon>
        <taxon>Viridiplantae</taxon>
        <taxon>Streptophyta</taxon>
        <taxon>Embryophyta</taxon>
        <taxon>Tracheophyta</taxon>
        <taxon>Spermatophyta</taxon>
        <taxon>Magnoliopsida</taxon>
        <taxon>Ranunculales</taxon>
        <taxon>Ranunculaceae</taxon>
        <taxon>Thalictroideae</taxon>
        <taxon>Thalictrum</taxon>
    </lineage>
</organism>
<accession>A0A7J6VCS6</accession>
<dbReference type="OrthoDB" id="447103at2759"/>
<reference evidence="2 3" key="1">
    <citation type="submission" date="2020-06" db="EMBL/GenBank/DDBJ databases">
        <title>Transcriptomic and genomic resources for Thalictrum thalictroides and T. hernandezii: Facilitating candidate gene discovery in an emerging model plant lineage.</title>
        <authorList>
            <person name="Arias T."/>
            <person name="Riano-Pachon D.M."/>
            <person name="Di Stilio V.S."/>
        </authorList>
    </citation>
    <scope>NUCLEOTIDE SEQUENCE [LARGE SCALE GENOMIC DNA]</scope>
    <source>
        <strain evidence="3">cv. WT478/WT964</strain>
        <tissue evidence="2">Leaves</tissue>
    </source>
</reference>
<proteinExistence type="predicted"/>
<evidence type="ECO:0000313" key="2">
    <source>
        <dbReference type="EMBL" id="KAF5182919.1"/>
    </source>
</evidence>
<comment type="caution">
    <text evidence="2">The sequence shown here is derived from an EMBL/GenBank/DDBJ whole genome shotgun (WGS) entry which is preliminary data.</text>
</comment>